<name>A0A1D7QBW2_9SPHI</name>
<evidence type="ECO:0000313" key="9">
    <source>
        <dbReference type="Proteomes" id="UP000094313"/>
    </source>
</evidence>
<evidence type="ECO:0000256" key="5">
    <source>
        <dbReference type="ARBA" id="ARBA00023295"/>
    </source>
</evidence>
<keyword evidence="5" id="KW-0326">Glycosidase</keyword>
<dbReference type="PROSITE" id="PS51257">
    <property type="entry name" value="PROKAR_LIPOPROTEIN"/>
    <property type="match status" value="1"/>
</dbReference>
<evidence type="ECO:0000256" key="4">
    <source>
        <dbReference type="ARBA" id="ARBA00022801"/>
    </source>
</evidence>
<evidence type="ECO:0000256" key="2">
    <source>
        <dbReference type="ARBA" id="ARBA00012566"/>
    </source>
</evidence>
<dbReference type="InterPro" id="IPR057016">
    <property type="entry name" value="EndoS_F2-like_TIM-barrel"/>
</dbReference>
<keyword evidence="3" id="KW-0732">Signal</keyword>
<comment type="similarity">
    <text evidence="1">Belongs to the glycosyl hydrolase 18 family.</text>
</comment>
<dbReference type="SUPFAM" id="SSF49695">
    <property type="entry name" value="gamma-Crystallin-like"/>
    <property type="match status" value="1"/>
</dbReference>
<dbReference type="Pfam" id="PF23916">
    <property type="entry name" value="TIM-barrel_EndoS"/>
    <property type="match status" value="1"/>
</dbReference>
<gene>
    <name evidence="8" type="ORF">BFS30_02815</name>
</gene>
<protein>
    <recommendedName>
        <fullName evidence="2">mannosyl-glycoprotein endo-beta-N-acetylglucosaminidase</fullName>
        <ecNumber evidence="2">3.2.1.96</ecNumber>
    </recommendedName>
</protein>
<dbReference type="Gene3D" id="2.60.20.10">
    <property type="entry name" value="Crystallins"/>
    <property type="match status" value="1"/>
</dbReference>
<sequence length="436" mass="47701">MKTNQINPLKTLFKGILLFSFILLFGTSCKKDQAVNPGSAIPSDQRTSVAGTNATSLENLLAYKASSHELSVGFYRIWRDREMSNNPNDPIMTDLPDSLDIAILFGGKPDNTSAFWKKVKDVYVPYLHSRGTKVIITGDLTIPSGVPHTTAGYATTAKLIMDSVVNKYGLDGYDIDIESEPSGTTLTDMTGVYTALSAYMGPKSGTSKLLTFDTNKTGSNSLFKKVYTMVSYVWLQAYGRGASTLQSTWNTFSPYIQSNQFVPGFSFYEENGYAAGNYWNDVFYPRNGTGRAYDYARWEPTTGKKGGVFSYAIDRDANLTTQYDNTIIHPDFKVTNDLARIMNPAAAGGGVVFYQHTAFGGVATSAIPKGNYTLSQLQAYGFVNDWASSVKIPTGWTITMYANDFSGTSWVLNSSNSNFLALSPSANDLVSSVKIQ</sequence>
<evidence type="ECO:0000256" key="3">
    <source>
        <dbReference type="ARBA" id="ARBA00022729"/>
    </source>
</evidence>
<evidence type="ECO:0000313" key="8">
    <source>
        <dbReference type="EMBL" id="AOM76190.1"/>
    </source>
</evidence>
<dbReference type="SUPFAM" id="SSF51445">
    <property type="entry name" value="(Trans)glycosidases"/>
    <property type="match status" value="1"/>
</dbReference>
<evidence type="ECO:0000256" key="1">
    <source>
        <dbReference type="ARBA" id="ARBA00009336"/>
    </source>
</evidence>
<comment type="catalytic activity">
    <reaction evidence="6">
        <text>an N(4)-(oligosaccharide-(1-&gt;3)-[oligosaccharide-(1-&gt;6)]-beta-D-Man-(1-&gt;4)-beta-D-GlcNAc-(1-&gt;4)-alpha-D-GlcNAc)-L-asparaginyl-[protein] + H2O = an oligosaccharide-(1-&gt;3)-[oligosaccharide-(1-&gt;6)]-beta-D-Man-(1-&gt;4)-D-GlcNAc + N(4)-(N-acetyl-beta-D-glucosaminyl)-L-asparaginyl-[protein]</text>
        <dbReference type="Rhea" id="RHEA:73067"/>
        <dbReference type="Rhea" id="RHEA-COMP:12603"/>
        <dbReference type="Rhea" id="RHEA-COMP:18176"/>
        <dbReference type="ChEBI" id="CHEBI:15377"/>
        <dbReference type="ChEBI" id="CHEBI:132248"/>
        <dbReference type="ChEBI" id="CHEBI:192714"/>
        <dbReference type="ChEBI" id="CHEBI:192715"/>
        <dbReference type="EC" id="3.2.1.96"/>
    </reaction>
</comment>
<evidence type="ECO:0000259" key="7">
    <source>
        <dbReference type="Pfam" id="PF23916"/>
    </source>
</evidence>
<dbReference type="EC" id="3.2.1.96" evidence="2"/>
<keyword evidence="9" id="KW-1185">Reference proteome</keyword>
<accession>A0A1D7QBW2</accession>
<reference evidence="8 9" key="1">
    <citation type="submission" date="2016-08" db="EMBL/GenBank/DDBJ databases">
        <authorList>
            <person name="Seilhamer J.J."/>
        </authorList>
    </citation>
    <scope>NUCLEOTIDE SEQUENCE [LARGE SCALE GENOMIC DNA]</scope>
    <source>
        <strain evidence="8 9">DX4</strain>
    </source>
</reference>
<dbReference type="Gene3D" id="3.20.20.80">
    <property type="entry name" value="Glycosidases"/>
    <property type="match status" value="1"/>
</dbReference>
<organism evidence="8 9">
    <name type="scientific">Pedobacter steynii</name>
    <dbReference type="NCBI Taxonomy" id="430522"/>
    <lineage>
        <taxon>Bacteria</taxon>
        <taxon>Pseudomonadati</taxon>
        <taxon>Bacteroidota</taxon>
        <taxon>Sphingobacteriia</taxon>
        <taxon>Sphingobacteriales</taxon>
        <taxon>Sphingobacteriaceae</taxon>
        <taxon>Pedobacter</taxon>
    </lineage>
</organism>
<dbReference type="InterPro" id="IPR011024">
    <property type="entry name" value="G_crystallin-like"/>
</dbReference>
<keyword evidence="4" id="KW-0378">Hydrolase</keyword>
<feature type="domain" description="Endo-beta-N-acetylglucosaminidase EndoS/F2-like TIM-barrel" evidence="7">
    <location>
        <begin position="73"/>
        <end position="310"/>
    </location>
</feature>
<dbReference type="GO" id="GO:0033925">
    <property type="term" value="F:mannosyl-glycoprotein endo-beta-N-acetylglucosaminidase activity"/>
    <property type="evidence" value="ECO:0007669"/>
    <property type="project" value="UniProtKB-EC"/>
</dbReference>
<dbReference type="InterPro" id="IPR017853">
    <property type="entry name" value="GH"/>
</dbReference>
<dbReference type="RefSeq" id="WP_069377886.1">
    <property type="nucleotide sequence ID" value="NZ_CP017141.1"/>
</dbReference>
<dbReference type="KEGG" id="psty:BFS30_02815"/>
<dbReference type="EMBL" id="CP017141">
    <property type="protein sequence ID" value="AOM76190.1"/>
    <property type="molecule type" value="Genomic_DNA"/>
</dbReference>
<proteinExistence type="inferred from homology"/>
<dbReference type="Proteomes" id="UP000094313">
    <property type="component" value="Chromosome"/>
</dbReference>
<dbReference type="AlphaFoldDB" id="A0A1D7QBW2"/>
<evidence type="ECO:0000256" key="6">
    <source>
        <dbReference type="ARBA" id="ARBA00034414"/>
    </source>
</evidence>